<keyword evidence="2 6" id="KW-0698">rRNA processing</keyword>
<comment type="function">
    <text evidence="6">Specifically methylates the N4 position of cytidine in position 1402 (C1402) of 16S rRNA.</text>
</comment>
<feature type="binding site" evidence="6">
    <location>
        <position position="56"/>
    </location>
    <ligand>
        <name>S-adenosyl-L-methionine</name>
        <dbReference type="ChEBI" id="CHEBI:59789"/>
    </ligand>
</feature>
<dbReference type="AlphaFoldDB" id="C8S464"/>
<accession>C8S464</accession>
<dbReference type="STRING" id="371731.Rsw2DRAFT_2850"/>
<proteinExistence type="inferred from homology"/>
<dbReference type="NCBIfam" id="TIGR00006">
    <property type="entry name" value="16S rRNA (cytosine(1402)-N(4))-methyltransferase RsmH"/>
    <property type="match status" value="1"/>
</dbReference>
<comment type="catalytic activity">
    <reaction evidence="6">
        <text>cytidine(1402) in 16S rRNA + S-adenosyl-L-methionine = N(4)-methylcytidine(1402) in 16S rRNA + S-adenosyl-L-homocysteine + H(+)</text>
        <dbReference type="Rhea" id="RHEA:42928"/>
        <dbReference type="Rhea" id="RHEA-COMP:10286"/>
        <dbReference type="Rhea" id="RHEA-COMP:10287"/>
        <dbReference type="ChEBI" id="CHEBI:15378"/>
        <dbReference type="ChEBI" id="CHEBI:57856"/>
        <dbReference type="ChEBI" id="CHEBI:59789"/>
        <dbReference type="ChEBI" id="CHEBI:74506"/>
        <dbReference type="ChEBI" id="CHEBI:82748"/>
        <dbReference type="EC" id="2.1.1.199"/>
    </reaction>
</comment>
<keyword evidence="3 6" id="KW-0489">Methyltransferase</keyword>
<comment type="subcellular location">
    <subcellularLocation>
        <location evidence="6">Cytoplasm</location>
    </subcellularLocation>
</comment>
<dbReference type="PANTHER" id="PTHR11265:SF0">
    <property type="entry name" value="12S RRNA N4-METHYLCYTIDINE METHYLTRANSFERASE"/>
    <property type="match status" value="1"/>
</dbReference>
<dbReference type="PANTHER" id="PTHR11265">
    <property type="entry name" value="S-ADENOSYL-METHYLTRANSFERASE MRAW"/>
    <property type="match status" value="1"/>
</dbReference>
<dbReference type="CDD" id="cd02440">
    <property type="entry name" value="AdoMet_MTases"/>
    <property type="match status" value="1"/>
</dbReference>
<evidence type="ECO:0000313" key="8">
    <source>
        <dbReference type="EMBL" id="EEW24230.1"/>
    </source>
</evidence>
<feature type="binding site" evidence="6">
    <location>
        <position position="107"/>
    </location>
    <ligand>
        <name>S-adenosyl-L-methionine</name>
        <dbReference type="ChEBI" id="CHEBI:59789"/>
    </ligand>
</feature>
<dbReference type="HAMAP" id="MF_01007">
    <property type="entry name" value="16SrRNA_methyltr_H"/>
    <property type="match status" value="1"/>
</dbReference>
<dbReference type="SUPFAM" id="SSF53335">
    <property type="entry name" value="S-adenosyl-L-methionine-dependent methyltransferases"/>
    <property type="match status" value="1"/>
</dbReference>
<dbReference type="GO" id="GO:0005737">
    <property type="term" value="C:cytoplasm"/>
    <property type="evidence" value="ECO:0007669"/>
    <property type="project" value="UniProtKB-SubCell"/>
</dbReference>
<evidence type="ECO:0000256" key="7">
    <source>
        <dbReference type="SAM" id="MobiDB-lite"/>
    </source>
</evidence>
<dbReference type="Proteomes" id="UP000010121">
    <property type="component" value="Unassembled WGS sequence"/>
</dbReference>
<sequence length="334" mass="35360">MMAGIAPAAPHVPVLLRPLLAAVAPVQGVWLDGTFGAGGYARGLLAAGAAKVIGIDRDPLALQMAAAWAGEYGDRLRLVAGNFSELDVLAGEPLDGIVLDLGVSSMQLDLPERGFSFLRDGPLDMRMSQQGDSAADIVNATEEGALADILYTYGEERASRRIAKAIVAARAIAPITTTLRLAEIVAGCLPRPKPGQSHAATRSFQAIRIAVNTEFSELVEGLAAAERALKPGGLLAVVTFHSLEDRIVKRFFQLRSGNEANANRYAPAKAEDAPRFDLVTRRAVAPDDAELAENPRARSAKLRVGRRTEAPAGTSDPAALGVPMIRPTRPKGRH</sequence>
<evidence type="ECO:0000256" key="2">
    <source>
        <dbReference type="ARBA" id="ARBA00022552"/>
    </source>
</evidence>
<evidence type="ECO:0000256" key="1">
    <source>
        <dbReference type="ARBA" id="ARBA00010396"/>
    </source>
</evidence>
<evidence type="ECO:0000256" key="5">
    <source>
        <dbReference type="ARBA" id="ARBA00022691"/>
    </source>
</evidence>
<dbReference type="Gene3D" id="1.10.150.170">
    <property type="entry name" value="Putative methyltransferase TM0872, insert domain"/>
    <property type="match status" value="1"/>
</dbReference>
<evidence type="ECO:0000256" key="3">
    <source>
        <dbReference type="ARBA" id="ARBA00022603"/>
    </source>
</evidence>
<gene>
    <name evidence="6" type="primary">rsmH</name>
    <name evidence="8" type="ORF">Rsw2DRAFT_2850</name>
</gene>
<evidence type="ECO:0000256" key="4">
    <source>
        <dbReference type="ARBA" id="ARBA00022679"/>
    </source>
</evidence>
<name>C8S464_9RHOB</name>
<dbReference type="PIRSF" id="PIRSF004486">
    <property type="entry name" value="MraW"/>
    <property type="match status" value="1"/>
</dbReference>
<feature type="region of interest" description="Disordered" evidence="7">
    <location>
        <begin position="290"/>
        <end position="334"/>
    </location>
</feature>
<keyword evidence="6" id="KW-0963">Cytoplasm</keyword>
<dbReference type="Pfam" id="PF01795">
    <property type="entry name" value="Methyltransf_5"/>
    <property type="match status" value="1"/>
</dbReference>
<feature type="binding site" evidence="6">
    <location>
        <position position="83"/>
    </location>
    <ligand>
        <name>S-adenosyl-L-methionine</name>
        <dbReference type="ChEBI" id="CHEBI:59789"/>
    </ligand>
</feature>
<keyword evidence="9" id="KW-1185">Reference proteome</keyword>
<evidence type="ECO:0000256" key="6">
    <source>
        <dbReference type="HAMAP-Rule" id="MF_01007"/>
    </source>
</evidence>
<dbReference type="SUPFAM" id="SSF81799">
    <property type="entry name" value="Putative methyltransferase TM0872, insert domain"/>
    <property type="match status" value="1"/>
</dbReference>
<keyword evidence="4 6" id="KW-0808">Transferase</keyword>
<organism evidence="8 9">
    <name type="scientific">Rhodobacter ferrooxidans</name>
    <dbReference type="NCBI Taxonomy" id="371731"/>
    <lineage>
        <taxon>Bacteria</taxon>
        <taxon>Pseudomonadati</taxon>
        <taxon>Pseudomonadota</taxon>
        <taxon>Alphaproteobacteria</taxon>
        <taxon>Rhodobacterales</taxon>
        <taxon>Rhodobacter group</taxon>
        <taxon>Rhodobacter</taxon>
    </lineage>
</organism>
<dbReference type="EC" id="2.1.1.199" evidence="6"/>
<dbReference type="eggNOG" id="COG0275">
    <property type="taxonomic scope" value="Bacteria"/>
</dbReference>
<feature type="binding site" evidence="6">
    <location>
        <position position="100"/>
    </location>
    <ligand>
        <name>S-adenosyl-L-methionine</name>
        <dbReference type="ChEBI" id="CHEBI:59789"/>
    </ligand>
</feature>
<dbReference type="InterPro" id="IPR023397">
    <property type="entry name" value="SAM-dep_MeTrfase_MraW_recog"/>
</dbReference>
<comment type="caution">
    <text evidence="8">The sequence shown here is derived from an EMBL/GenBank/DDBJ whole genome shotgun (WGS) entry which is preliminary data.</text>
</comment>
<evidence type="ECO:0000313" key="9">
    <source>
        <dbReference type="Proteomes" id="UP000010121"/>
    </source>
</evidence>
<keyword evidence="5 6" id="KW-0949">S-adenosyl-L-methionine</keyword>
<dbReference type="InterPro" id="IPR002903">
    <property type="entry name" value="RsmH"/>
</dbReference>
<dbReference type="Gene3D" id="3.40.50.150">
    <property type="entry name" value="Vaccinia Virus protein VP39"/>
    <property type="match status" value="1"/>
</dbReference>
<dbReference type="InterPro" id="IPR029063">
    <property type="entry name" value="SAM-dependent_MTases_sf"/>
</dbReference>
<comment type="similarity">
    <text evidence="1 6">Belongs to the methyltransferase superfamily. RsmH family.</text>
</comment>
<reference evidence="8 9" key="1">
    <citation type="submission" date="2009-08" db="EMBL/GenBank/DDBJ databases">
        <title>The draft genome of Rhodobacter sp. SW2.</title>
        <authorList>
            <consortium name="US DOE Joint Genome Institute (JGI-PGF)"/>
            <person name="Lucas S."/>
            <person name="Copeland A."/>
            <person name="Lapidus A."/>
            <person name="Glavina del Rio T."/>
            <person name="Tice H."/>
            <person name="Bruce D."/>
            <person name="Goodwin L."/>
            <person name="Pitluck S."/>
            <person name="Larimer F."/>
            <person name="Land M.L."/>
            <person name="Hauser L."/>
            <person name="Emerson D."/>
        </authorList>
    </citation>
    <scope>NUCLEOTIDE SEQUENCE [LARGE SCALE GENOMIC DNA]</scope>
    <source>
        <strain evidence="8 9">SW2</strain>
    </source>
</reference>
<feature type="binding site" evidence="6">
    <location>
        <begin position="38"/>
        <end position="40"/>
    </location>
    <ligand>
        <name>S-adenosyl-L-methionine</name>
        <dbReference type="ChEBI" id="CHEBI:59789"/>
    </ligand>
</feature>
<dbReference type="GO" id="GO:0070475">
    <property type="term" value="P:rRNA base methylation"/>
    <property type="evidence" value="ECO:0007669"/>
    <property type="project" value="UniProtKB-UniRule"/>
</dbReference>
<protein>
    <recommendedName>
        <fullName evidence="6">Ribosomal RNA small subunit methyltransferase H</fullName>
        <ecNumber evidence="6">2.1.1.199</ecNumber>
    </recommendedName>
    <alternativeName>
        <fullName evidence="6">16S rRNA m(4)C1402 methyltransferase</fullName>
    </alternativeName>
    <alternativeName>
        <fullName evidence="6">rRNA (cytosine-N(4)-)-methyltransferase RsmH</fullName>
    </alternativeName>
</protein>
<dbReference type="EMBL" id="ACYY01000023">
    <property type="protein sequence ID" value="EEW24230.1"/>
    <property type="molecule type" value="Genomic_DNA"/>
</dbReference>
<dbReference type="GO" id="GO:0071424">
    <property type="term" value="F:rRNA (cytosine-N4-)-methyltransferase activity"/>
    <property type="evidence" value="ECO:0007669"/>
    <property type="project" value="UniProtKB-UniRule"/>
</dbReference>
<dbReference type="RefSeq" id="WP_008032124.1">
    <property type="nucleotide sequence ID" value="NZ_ACYY01000023.1"/>
</dbReference>